<dbReference type="Pfam" id="PF00119">
    <property type="entry name" value="ATP-synt_A"/>
    <property type="match status" value="1"/>
</dbReference>
<feature type="transmembrane region" description="Helical" evidence="14">
    <location>
        <begin position="140"/>
        <end position="159"/>
    </location>
</feature>
<evidence type="ECO:0000256" key="4">
    <source>
        <dbReference type="ARBA" id="ARBA00011648"/>
    </source>
</evidence>
<keyword evidence="5" id="KW-0813">Transport</keyword>
<feature type="transmembrane region" description="Helical" evidence="14">
    <location>
        <begin position="108"/>
        <end position="128"/>
    </location>
</feature>
<accession>A0A126TFA0</accession>
<dbReference type="CDD" id="cd00310">
    <property type="entry name" value="ATP-synt_Fo_a_6"/>
    <property type="match status" value="1"/>
</dbReference>
<comment type="subunit">
    <text evidence="4">F-type ATPases have 2 components, CF(1) - the catalytic core - and CF(0) - the membrane proton channel. CF(1) has five subunits: alpha(3), beta(3), gamma(1), delta(1), epsilon(1). CF(0) has three main subunits: a, b and c.</text>
</comment>
<dbReference type="AlphaFoldDB" id="A0A126TFA0"/>
<evidence type="ECO:0000256" key="11">
    <source>
        <dbReference type="ARBA" id="ARBA00023136"/>
    </source>
</evidence>
<dbReference type="InterPro" id="IPR000568">
    <property type="entry name" value="ATP_synth_F0_asu"/>
</dbReference>
<evidence type="ECO:0000256" key="12">
    <source>
        <dbReference type="ARBA" id="ARBA00023310"/>
    </source>
</evidence>
<comment type="function">
    <text evidence="1">Mitochondrial membrane ATP synthase (F(1)F(0) ATP synthase or Complex V) produces ATP from ADP in the presence of a proton gradient across the membrane which is generated by electron transport complexes of the respiratory chain. F-type ATPases consist of two structural domains, F(1) - containing the extramembraneous catalytic core and F(0) - containing the membrane proton channel, linked together by a central stalk and a peripheral stalk. During catalysis, ATP synthesis in the catalytic domain of F(1) is coupled via a rotary mechanism of the central stalk subunits to proton translocation. Key component of the proton channel; it may play a direct role in the translocation of protons across the membrane.</text>
</comment>
<dbReference type="Gene3D" id="1.20.120.220">
    <property type="entry name" value="ATP synthase, F0 complex, subunit A"/>
    <property type="match status" value="1"/>
</dbReference>
<name>A0A126TFA0_9COLE</name>
<dbReference type="GO" id="GO:0005743">
    <property type="term" value="C:mitochondrial inner membrane"/>
    <property type="evidence" value="ECO:0007669"/>
    <property type="project" value="UniProtKB-SubCell"/>
</dbReference>
<keyword evidence="12" id="KW-0066">ATP synthesis</keyword>
<dbReference type="InterPro" id="IPR045083">
    <property type="entry name" value="ATP_synth_F0_asu_bact/mt"/>
</dbReference>
<evidence type="ECO:0000256" key="6">
    <source>
        <dbReference type="ARBA" id="ARBA00022547"/>
    </source>
</evidence>
<protein>
    <recommendedName>
        <fullName evidence="13">ATP synthase subunit a</fullName>
    </recommendedName>
</protein>
<feature type="transmembrane region" description="Helical" evidence="14">
    <location>
        <begin position="6"/>
        <end position="23"/>
    </location>
</feature>
<feature type="transmembrane region" description="Helical" evidence="14">
    <location>
        <begin position="83"/>
        <end position="102"/>
    </location>
</feature>
<dbReference type="PANTHER" id="PTHR11410">
    <property type="entry name" value="ATP SYNTHASE SUBUNIT A"/>
    <property type="match status" value="1"/>
</dbReference>
<evidence type="ECO:0000256" key="1">
    <source>
        <dbReference type="ARBA" id="ARBA00002070"/>
    </source>
</evidence>
<gene>
    <name evidence="15" type="primary">ATP6</name>
</gene>
<evidence type="ECO:0000256" key="7">
    <source>
        <dbReference type="ARBA" id="ARBA00022692"/>
    </source>
</evidence>
<keyword evidence="6" id="KW-0138">CF(0)</keyword>
<comment type="subcellular location">
    <subcellularLocation>
        <location evidence="2">Membrane</location>
        <topology evidence="2">Multi-pass membrane protein</topology>
    </subcellularLocation>
    <subcellularLocation>
        <location evidence="13">Mitochondrion inner membrane</location>
        <topology evidence="13">Multi-pass membrane protein</topology>
    </subcellularLocation>
</comment>
<keyword evidence="10" id="KW-0406">Ion transport</keyword>
<dbReference type="GO" id="GO:0045259">
    <property type="term" value="C:proton-transporting ATP synthase complex"/>
    <property type="evidence" value="ECO:0007669"/>
    <property type="project" value="UniProtKB-KW"/>
</dbReference>
<geneLocation type="mitochondrion" evidence="15"/>
<keyword evidence="7 14" id="KW-0812">Transmembrane</keyword>
<evidence type="ECO:0000256" key="5">
    <source>
        <dbReference type="ARBA" id="ARBA00022448"/>
    </source>
</evidence>
<keyword evidence="11 14" id="KW-0472">Membrane</keyword>
<feature type="transmembrane region" description="Helical" evidence="14">
    <location>
        <begin position="165"/>
        <end position="190"/>
    </location>
</feature>
<proteinExistence type="inferred from homology"/>
<dbReference type="SUPFAM" id="SSF81336">
    <property type="entry name" value="F1F0 ATP synthase subunit A"/>
    <property type="match status" value="1"/>
</dbReference>
<dbReference type="PRINTS" id="PR00123">
    <property type="entry name" value="ATPASEA"/>
</dbReference>
<keyword evidence="9 14" id="KW-1133">Transmembrane helix</keyword>
<comment type="similarity">
    <text evidence="3">Belongs to the ATPase A chain family.</text>
</comment>
<evidence type="ECO:0000313" key="15">
    <source>
        <dbReference type="EMBL" id="AML26237.1"/>
    </source>
</evidence>
<evidence type="ECO:0000256" key="3">
    <source>
        <dbReference type="ARBA" id="ARBA00006810"/>
    </source>
</evidence>
<evidence type="ECO:0000256" key="8">
    <source>
        <dbReference type="ARBA" id="ARBA00022781"/>
    </source>
</evidence>
<dbReference type="GO" id="GO:0046933">
    <property type="term" value="F:proton-transporting ATP synthase activity, rotational mechanism"/>
    <property type="evidence" value="ECO:0007669"/>
    <property type="project" value="TreeGrafter"/>
</dbReference>
<dbReference type="InterPro" id="IPR023011">
    <property type="entry name" value="ATP_synth_F0_asu_AS"/>
</dbReference>
<organism evidence="15">
    <name type="scientific">Scydmaeninae sp. BMNH 1274313</name>
    <dbReference type="NCBI Taxonomy" id="1796549"/>
    <lineage>
        <taxon>Eukaryota</taxon>
        <taxon>Metazoa</taxon>
        <taxon>Ecdysozoa</taxon>
        <taxon>Arthropoda</taxon>
        <taxon>Hexapoda</taxon>
        <taxon>Insecta</taxon>
        <taxon>Pterygota</taxon>
        <taxon>Neoptera</taxon>
        <taxon>Endopterygota</taxon>
        <taxon>Coleoptera</taxon>
        <taxon>Polyphaga</taxon>
        <taxon>Staphyliniformia</taxon>
        <taxon>Staphylinidae</taxon>
        <taxon>Scydmaeninae</taxon>
    </lineage>
</organism>
<dbReference type="PANTHER" id="PTHR11410:SF0">
    <property type="entry name" value="ATP SYNTHASE SUBUNIT A"/>
    <property type="match status" value="1"/>
</dbReference>
<dbReference type="PROSITE" id="PS00449">
    <property type="entry name" value="ATPASE_A"/>
    <property type="match status" value="1"/>
</dbReference>
<dbReference type="InterPro" id="IPR035908">
    <property type="entry name" value="F0_ATP_A_sf"/>
</dbReference>
<keyword evidence="8" id="KW-0375">Hydrogen ion transport</keyword>
<evidence type="ECO:0000256" key="9">
    <source>
        <dbReference type="ARBA" id="ARBA00022989"/>
    </source>
</evidence>
<evidence type="ECO:0000256" key="14">
    <source>
        <dbReference type="SAM" id="Phobius"/>
    </source>
</evidence>
<keyword evidence="15" id="KW-0496">Mitochondrion</keyword>
<dbReference type="NCBIfam" id="TIGR01131">
    <property type="entry name" value="ATP_synt_6_or_A"/>
    <property type="match status" value="1"/>
</dbReference>
<feature type="transmembrane region" description="Helical" evidence="14">
    <location>
        <begin position="55"/>
        <end position="76"/>
    </location>
</feature>
<evidence type="ECO:0000256" key="13">
    <source>
        <dbReference type="RuleBase" id="RU004450"/>
    </source>
</evidence>
<sequence length="207" mass="24231">MFSINWLSSMLGFMFIPLYYWLIPSRWSWLWINTLMILNQEFKTMNYLYKGNSLIFISMMTFILFNNILGLFPYIFTSSSHMSMSLSLSLPIWFSFILIGWLKTPINMMAHFVPFGTPTILMPMLVMVELISNLIRPGTLAIRLTANMMAGHLILTLLGNMNNYISFYLIIMLLILQIMFMVLEMSVAFIQSYVFSMLSSIYFKEMI</sequence>
<dbReference type="EMBL" id="KT696214">
    <property type="protein sequence ID" value="AML26237.1"/>
    <property type="molecule type" value="Genomic_DNA"/>
</dbReference>
<reference evidence="15" key="1">
    <citation type="submission" date="2015-09" db="EMBL/GenBank/DDBJ databases">
        <title>Capturing the unknown biodiversity of arthropods in tropical forests using metagenomics.</title>
        <authorList>
            <person name="Andujar C."/>
            <person name="Creedy T.J."/>
            <person name="Garner B."/>
            <person name="Canty R."/>
            <person name="Warner H.B."/>
            <person name="Lipecki J."/>
            <person name="Crampton-Platt A."/>
            <person name="Gabrielli M."/>
            <person name="Croydon-Veleslavov I.A."/>
            <person name="Lim J.L."/>
            <person name="Linard B."/>
            <person name="Vogler A."/>
        </authorList>
    </citation>
    <scope>NUCLEOTIDE SEQUENCE</scope>
</reference>
<evidence type="ECO:0000256" key="10">
    <source>
        <dbReference type="ARBA" id="ARBA00023065"/>
    </source>
</evidence>
<evidence type="ECO:0000256" key="2">
    <source>
        <dbReference type="ARBA" id="ARBA00004141"/>
    </source>
</evidence>